<dbReference type="Pfam" id="PF13071">
    <property type="entry name" value="DUF3935"/>
    <property type="match status" value="1"/>
</dbReference>
<proteinExistence type="predicted"/>
<dbReference type="KEGG" id="ban:BA_5566"/>
<reference evidence="1 2" key="1">
    <citation type="journal article" date="2003" name="Nature">
        <title>The genome sequence of Bacillus anthracis Ames and comparison to closely related bacteria.</title>
        <authorList>
            <person name="Read T.D."/>
            <person name="Peterson S.N."/>
            <person name="Tourasse N."/>
            <person name="Baillie L.W."/>
            <person name="Paulsen I.T."/>
            <person name="Nelson K.E."/>
            <person name="Tettelin H."/>
            <person name="Fouts D.E."/>
            <person name="Eisen J.A."/>
            <person name="Gill S.R."/>
            <person name="Holtzapple E.K."/>
            <person name="Okstad O.A."/>
            <person name="Helgason E."/>
            <person name="Rilstone J."/>
            <person name="Wu M."/>
            <person name="Kolonay J.F."/>
            <person name="Beanan M.J."/>
            <person name="Dodson R.J."/>
            <person name="Brinkac L.M."/>
            <person name="Gwinn M."/>
            <person name="DeBoy R.T."/>
            <person name="Madpu R."/>
            <person name="Daugherty S.C."/>
            <person name="Durkin A.S."/>
            <person name="Haft D.H."/>
            <person name="Nelson W.C."/>
            <person name="Peterson J.D."/>
            <person name="Pop M."/>
            <person name="Khouri H.M."/>
            <person name="Radune D."/>
            <person name="Benton J.L."/>
            <person name="Mahamoud Y."/>
            <person name="Jiang L."/>
            <person name="Hance I.R."/>
            <person name="Weidman J.F."/>
            <person name="Berry K.J."/>
            <person name="Plaut R.D."/>
            <person name="Wolf A.M."/>
            <person name="Watkins K.L."/>
            <person name="Nierman W.C."/>
            <person name="Hazen A."/>
            <person name="Cline R."/>
            <person name="Redmond C."/>
            <person name="Thwaite J.E."/>
            <person name="White O."/>
            <person name="Salzberg S.L."/>
            <person name="Thomason B."/>
            <person name="Friedlander A.M."/>
            <person name="Koehler T.M."/>
            <person name="Hanna P.C."/>
            <person name="Kolsto A.B."/>
            <person name="Fraser C.M."/>
        </authorList>
    </citation>
    <scope>NUCLEOTIDE SEQUENCE [LARGE SCALE GENOMIC DNA]</scope>
    <source>
        <strain evidence="2">Ames / isolate Porton</strain>
    </source>
</reference>
<dbReference type="AlphaFoldDB" id="A0A0F7R589"/>
<accession>A0A0F7R589</accession>
<name>A0A0F7R589_BACAN</name>
<organism evidence="1 2">
    <name type="scientific">Bacillus anthracis</name>
    <name type="common">anthrax bacterium</name>
    <dbReference type="NCBI Taxonomy" id="1392"/>
    <lineage>
        <taxon>Bacteria</taxon>
        <taxon>Bacillati</taxon>
        <taxon>Bacillota</taxon>
        <taxon>Bacilli</taxon>
        <taxon>Bacillales</taxon>
        <taxon>Bacillaceae</taxon>
        <taxon>Bacillus</taxon>
        <taxon>Bacillus cereus group</taxon>
    </lineage>
</organism>
<dbReference type="InterPro" id="IPR025176">
    <property type="entry name" value="DUF3935"/>
</dbReference>
<sequence length="114" mass="13529">MHSFVCTILMALKITHIERMRWMTRLKQVFGVIISFFVFWFSMLGVQMFAEFLDIESLKFVAGKTEAARAFYSPYPFLIVFLITLLSLYFFVIKLGKPKKEKFPNLEEKKEELQ</sequence>
<evidence type="ECO:0000313" key="1">
    <source>
        <dbReference type="EMBL" id="AAP29209.1"/>
    </source>
</evidence>
<gene>
    <name evidence="1" type="ordered locus">BA_5566</name>
</gene>
<protein>
    <submittedName>
        <fullName evidence="1">Uncharacterized protein</fullName>
    </submittedName>
</protein>
<dbReference type="Proteomes" id="UP000000427">
    <property type="component" value="Chromosome"/>
</dbReference>
<evidence type="ECO:0000313" key="2">
    <source>
        <dbReference type="Proteomes" id="UP000000427"/>
    </source>
</evidence>
<dbReference type="EMBL" id="AE016879">
    <property type="protein sequence ID" value="AAP29209.1"/>
    <property type="molecule type" value="Genomic_DNA"/>
</dbReference>